<sequence>KGNKCWCVFNGGITQAEEKAKNGKTWSEWRSPDDSEGANKGSPNDPSGALPPGPSAATWTA</sequence>
<dbReference type="Proteomes" id="UP000029981">
    <property type="component" value="Unassembled WGS sequence"/>
</dbReference>
<comment type="caution">
    <text evidence="1">The sequence shown here is derived from an EMBL/GenBank/DDBJ whole genome shotgun (WGS) entry which is preliminary data.</text>
</comment>
<reference evidence="1 2" key="1">
    <citation type="journal article" date="2009" name="Nat. Genet.">
        <title>The genome of the cucumber, Cucumis sativus L.</title>
        <authorList>
            <person name="Huang S."/>
            <person name="Li R."/>
            <person name="Zhang Z."/>
            <person name="Li L."/>
            <person name="Gu X."/>
            <person name="Fan W."/>
            <person name="Lucas W.J."/>
            <person name="Wang X."/>
            <person name="Xie B."/>
            <person name="Ni P."/>
            <person name="Ren Y."/>
            <person name="Zhu H."/>
            <person name="Li J."/>
            <person name="Lin K."/>
            <person name="Jin W."/>
            <person name="Fei Z."/>
            <person name="Li G."/>
            <person name="Staub J."/>
            <person name="Kilian A."/>
            <person name="van der Vossen E.A."/>
            <person name="Wu Y."/>
            <person name="Guo J."/>
            <person name="He J."/>
            <person name="Jia Z."/>
            <person name="Ren Y."/>
            <person name="Tian G."/>
            <person name="Lu Y."/>
            <person name="Ruan J."/>
            <person name="Qian W."/>
            <person name="Wang M."/>
            <person name="Huang Q."/>
            <person name="Li B."/>
            <person name="Xuan Z."/>
            <person name="Cao J."/>
            <person name="Asan"/>
            <person name="Wu Z."/>
            <person name="Zhang J."/>
            <person name="Cai Q."/>
            <person name="Bai Y."/>
            <person name="Zhao B."/>
            <person name="Han Y."/>
            <person name="Li Y."/>
            <person name="Li X."/>
            <person name="Wang S."/>
            <person name="Shi Q."/>
            <person name="Liu S."/>
            <person name="Cho W.K."/>
            <person name="Kim J.Y."/>
            <person name="Xu Y."/>
            <person name="Heller-Uszynska K."/>
            <person name="Miao H."/>
            <person name="Cheng Z."/>
            <person name="Zhang S."/>
            <person name="Wu J."/>
            <person name="Yang Y."/>
            <person name="Kang H."/>
            <person name="Li M."/>
            <person name="Liang H."/>
            <person name="Ren X."/>
            <person name="Shi Z."/>
            <person name="Wen M."/>
            <person name="Jian M."/>
            <person name="Yang H."/>
            <person name="Zhang G."/>
            <person name="Yang Z."/>
            <person name="Chen R."/>
            <person name="Liu S."/>
            <person name="Li J."/>
            <person name="Ma L."/>
            <person name="Liu H."/>
            <person name="Zhou Y."/>
            <person name="Zhao J."/>
            <person name="Fang X."/>
            <person name="Li G."/>
            <person name="Fang L."/>
            <person name="Li Y."/>
            <person name="Liu D."/>
            <person name="Zheng H."/>
            <person name="Zhang Y."/>
            <person name="Qin N."/>
            <person name="Li Z."/>
            <person name="Yang G."/>
            <person name="Yang S."/>
            <person name="Bolund L."/>
            <person name="Kristiansen K."/>
            <person name="Zheng H."/>
            <person name="Li S."/>
            <person name="Zhang X."/>
            <person name="Yang H."/>
            <person name="Wang J."/>
            <person name="Sun R."/>
            <person name="Zhang B."/>
            <person name="Jiang S."/>
            <person name="Wang J."/>
            <person name="Du Y."/>
            <person name="Li S."/>
        </authorList>
    </citation>
    <scope>NUCLEOTIDE SEQUENCE [LARGE SCALE GENOMIC DNA]</scope>
    <source>
        <strain evidence="2">cv. 9930</strain>
        <tissue evidence="1">Leaf</tissue>
    </source>
</reference>
<reference evidence="1 2" key="2">
    <citation type="journal article" date="2009" name="PLoS ONE">
        <title>An integrated genetic and cytogenetic map of the cucumber genome.</title>
        <authorList>
            <person name="Ren Y."/>
            <person name="Zhang Z."/>
            <person name="Liu J."/>
            <person name="Staub J.E."/>
            <person name="Han Y."/>
            <person name="Cheng Z."/>
            <person name="Li X."/>
            <person name="Lu J."/>
            <person name="Miao H."/>
            <person name="Kang H."/>
            <person name="Xie B."/>
            <person name="Gu X."/>
            <person name="Wang X."/>
            <person name="Du Y."/>
            <person name="Jin W."/>
            <person name="Huang S."/>
        </authorList>
    </citation>
    <scope>NUCLEOTIDE SEQUENCE [LARGE SCALE GENOMIC DNA]</scope>
    <source>
        <strain evidence="2">cv. 9930</strain>
        <tissue evidence="1">Leaf</tissue>
    </source>
</reference>
<feature type="non-terminal residue" evidence="1">
    <location>
        <position position="1"/>
    </location>
</feature>
<name>A0ACB6HBK0_CUCSA</name>
<evidence type="ECO:0000313" key="1">
    <source>
        <dbReference type="EMBL" id="KAE8637307.1"/>
    </source>
</evidence>
<accession>A0ACB6HBK0</accession>
<reference evidence="1 2" key="4">
    <citation type="journal article" date="2011" name="BMC Genomics">
        <title>RNA-Seq improves annotation of protein-coding genes in the cucumber genome.</title>
        <authorList>
            <person name="Li Z."/>
            <person name="Zhang Z."/>
            <person name="Yan P."/>
            <person name="Huang S."/>
            <person name="Fei Z."/>
            <person name="Lin K."/>
        </authorList>
    </citation>
    <scope>NUCLEOTIDE SEQUENCE [LARGE SCALE GENOMIC DNA]</scope>
    <source>
        <strain evidence="2">cv. 9930</strain>
        <tissue evidence="1">Leaf</tissue>
    </source>
</reference>
<keyword evidence="2" id="KW-1185">Reference proteome</keyword>
<evidence type="ECO:0000313" key="2">
    <source>
        <dbReference type="Proteomes" id="UP000029981"/>
    </source>
</evidence>
<feature type="non-terminal residue" evidence="1">
    <location>
        <position position="61"/>
    </location>
</feature>
<gene>
    <name evidence="1" type="ORF">Csa_004522</name>
</gene>
<proteinExistence type="predicted"/>
<reference evidence="1 2" key="5">
    <citation type="journal article" date="2019" name="Gigascience">
        <title>A chromosome-scale genome assembly of cucumber (Cucumis sativus L.).</title>
        <authorList>
            <person name="Li Q."/>
            <person name="Li H."/>
            <person name="Huang W."/>
            <person name="Xu Y."/>
            <person name="Zhou Q."/>
            <person name="Wang S."/>
            <person name="Ruan J."/>
            <person name="Huang S."/>
            <person name="Zhang Z."/>
        </authorList>
    </citation>
    <scope>NUCLEOTIDE SEQUENCE [LARGE SCALE GENOMIC DNA]</scope>
    <source>
        <strain evidence="2">cv. 9930</strain>
        <tissue evidence="1">Leaf</tissue>
    </source>
</reference>
<protein>
    <submittedName>
        <fullName evidence="1">Uncharacterized protein</fullName>
    </submittedName>
</protein>
<reference evidence="1 2" key="3">
    <citation type="journal article" date="2010" name="BMC Genomics">
        <title>Transcriptome sequencing and comparative analysis of cucumber flowers with different sex types.</title>
        <authorList>
            <person name="Guo S."/>
            <person name="Zheng Y."/>
            <person name="Joung J.G."/>
            <person name="Liu S."/>
            <person name="Zhang Z."/>
            <person name="Crasta O.R."/>
            <person name="Sobral B.W."/>
            <person name="Xu Y."/>
            <person name="Huang S."/>
            <person name="Fei Z."/>
        </authorList>
    </citation>
    <scope>NUCLEOTIDE SEQUENCE [LARGE SCALE GENOMIC DNA]</scope>
    <source>
        <strain evidence="2">cv. 9930</strain>
        <tissue evidence="1">Leaf</tissue>
    </source>
</reference>
<dbReference type="EMBL" id="ACHR03000054">
    <property type="protein sequence ID" value="KAE8637307.1"/>
    <property type="molecule type" value="Genomic_DNA"/>
</dbReference>
<organism evidence="1 2">
    <name type="scientific">Cucumis sativus</name>
    <name type="common">Cucumber</name>
    <dbReference type="NCBI Taxonomy" id="3659"/>
    <lineage>
        <taxon>Eukaryota</taxon>
        <taxon>Viridiplantae</taxon>
        <taxon>Streptophyta</taxon>
        <taxon>Embryophyta</taxon>
        <taxon>Tracheophyta</taxon>
        <taxon>Spermatophyta</taxon>
        <taxon>Magnoliopsida</taxon>
        <taxon>eudicotyledons</taxon>
        <taxon>Gunneridae</taxon>
        <taxon>Pentapetalae</taxon>
        <taxon>rosids</taxon>
        <taxon>fabids</taxon>
        <taxon>Cucurbitales</taxon>
        <taxon>Cucurbitaceae</taxon>
        <taxon>Benincaseae</taxon>
        <taxon>Cucumis</taxon>
    </lineage>
</organism>